<dbReference type="CDD" id="cd02440">
    <property type="entry name" value="AdoMet_MTases"/>
    <property type="match status" value="1"/>
</dbReference>
<evidence type="ECO:0000259" key="6">
    <source>
        <dbReference type="PROSITE" id="PS51569"/>
    </source>
</evidence>
<comment type="caution">
    <text evidence="7">The sequence shown here is derived from an EMBL/GenBank/DDBJ whole genome shotgun (WGS) entry which is preliminary data.</text>
</comment>
<reference evidence="8" key="1">
    <citation type="submission" date="2017-09" db="EMBL/GenBank/DDBJ databases">
        <title>Depth-based differentiation of microbial function through sediment-hosted aquifers and enrichment of novel symbionts in the deep terrestrial subsurface.</title>
        <authorList>
            <person name="Probst A.J."/>
            <person name="Ladd B."/>
            <person name="Jarett J.K."/>
            <person name="Geller-Mcgrath D.E."/>
            <person name="Sieber C.M.K."/>
            <person name="Emerson J.B."/>
            <person name="Anantharaman K."/>
            <person name="Thomas B.C."/>
            <person name="Malmstrom R."/>
            <person name="Stieglmeier M."/>
            <person name="Klingl A."/>
            <person name="Woyke T."/>
            <person name="Ryan C.M."/>
            <person name="Banfield J.F."/>
        </authorList>
    </citation>
    <scope>NUCLEOTIDE SEQUENCE [LARGE SCALE GENOMIC DNA]</scope>
</reference>
<dbReference type="Gene3D" id="3.40.50.150">
    <property type="entry name" value="Vaccinia Virus protein VP39"/>
    <property type="match status" value="1"/>
</dbReference>
<proteinExistence type="predicted"/>
<comment type="catalytic activity">
    <reaction evidence="5">
        <text>L-lysyl(79)-[histone H3] + 3 S-adenosyl-L-methionine = N(6),N(6),N(6)-trimethyl-L-lysyl(79)-[histone H3] + 3 S-adenosyl-L-homocysteine + 3 H(+)</text>
        <dbReference type="Rhea" id="RHEA:60328"/>
        <dbReference type="Rhea" id="RHEA-COMP:15549"/>
        <dbReference type="Rhea" id="RHEA-COMP:15552"/>
        <dbReference type="ChEBI" id="CHEBI:15378"/>
        <dbReference type="ChEBI" id="CHEBI:29969"/>
        <dbReference type="ChEBI" id="CHEBI:57856"/>
        <dbReference type="ChEBI" id="CHEBI:59789"/>
        <dbReference type="ChEBI" id="CHEBI:61961"/>
        <dbReference type="EC" id="2.1.1.360"/>
    </reaction>
</comment>
<keyword evidence="3" id="KW-0156">Chromatin regulator</keyword>
<dbReference type="EC" id="2.1.1.360" evidence="1"/>
<dbReference type="GO" id="GO:0051726">
    <property type="term" value="P:regulation of cell cycle"/>
    <property type="evidence" value="ECO:0007669"/>
    <property type="project" value="InterPro"/>
</dbReference>
<dbReference type="GO" id="GO:0140956">
    <property type="term" value="F:histone H3K79 trimethyltransferase activity"/>
    <property type="evidence" value="ECO:0007669"/>
    <property type="project" value="UniProtKB-EC"/>
</dbReference>
<gene>
    <name evidence="7" type="ORF">COY90_03195</name>
</gene>
<evidence type="ECO:0000313" key="8">
    <source>
        <dbReference type="Proteomes" id="UP000230108"/>
    </source>
</evidence>
<organism evidence="7 8">
    <name type="scientific">Candidatus Roizmanbacteria bacterium CG_4_10_14_0_8_um_filter_39_9</name>
    <dbReference type="NCBI Taxonomy" id="1974829"/>
    <lineage>
        <taxon>Bacteria</taxon>
        <taxon>Candidatus Roizmaniibacteriota</taxon>
    </lineage>
</organism>
<accession>A0A2M7QDJ9</accession>
<evidence type="ECO:0000313" key="7">
    <source>
        <dbReference type="EMBL" id="PIY68950.1"/>
    </source>
</evidence>
<evidence type="ECO:0000256" key="2">
    <source>
        <dbReference type="ARBA" id="ARBA00020987"/>
    </source>
</evidence>
<dbReference type="EMBL" id="PFLF01000067">
    <property type="protein sequence ID" value="PIY68950.1"/>
    <property type="molecule type" value="Genomic_DNA"/>
</dbReference>
<name>A0A2M7QDJ9_9BACT</name>
<evidence type="ECO:0000256" key="1">
    <source>
        <dbReference type="ARBA" id="ARBA00012190"/>
    </source>
</evidence>
<dbReference type="PROSITE" id="PS51569">
    <property type="entry name" value="DOT1"/>
    <property type="match status" value="1"/>
</dbReference>
<dbReference type="SUPFAM" id="SSF53335">
    <property type="entry name" value="S-adenosyl-L-methionine-dependent methyltransferases"/>
    <property type="match status" value="1"/>
</dbReference>
<sequence>MAIDDTEGKFEQLYLHVDGYAISKKAISKLSRYYSGYMYGEITYRGFLRMLAMARPKKNEVFYDLGSGTGKVVILAAMLANFSKVVGVEIFQELLDASQKVLDHYKELSGLNNSFSQSVVFIHGNFNDVDFSEADVIFMNATAWSYEFGVPFIRKLEQLKKGARIITSTLVIKSNKFKINPIGSIDFSWGDEEVFIHEKI</sequence>
<evidence type="ECO:0000256" key="5">
    <source>
        <dbReference type="ARBA" id="ARBA00047770"/>
    </source>
</evidence>
<dbReference type="AlphaFoldDB" id="A0A2M7QDJ9"/>
<evidence type="ECO:0000256" key="4">
    <source>
        <dbReference type="ARBA" id="ARBA00029821"/>
    </source>
</evidence>
<dbReference type="InterPro" id="IPR025789">
    <property type="entry name" value="DOT1_dom"/>
</dbReference>
<dbReference type="Pfam" id="PF08123">
    <property type="entry name" value="DOT1"/>
    <property type="match status" value="1"/>
</dbReference>
<dbReference type="Proteomes" id="UP000230108">
    <property type="component" value="Unassembled WGS sequence"/>
</dbReference>
<feature type="domain" description="DOT1" evidence="6">
    <location>
        <begin position="1"/>
        <end position="200"/>
    </location>
</feature>
<dbReference type="PANTHER" id="PTHR21451">
    <property type="entry name" value="HISTONE H3 METHYLTRANSFERASE"/>
    <property type="match status" value="1"/>
</dbReference>
<dbReference type="InterPro" id="IPR030445">
    <property type="entry name" value="H3-K79_meTrfase"/>
</dbReference>
<protein>
    <recommendedName>
        <fullName evidence="2">Histone-lysine N-methyltransferase, H3 lysine-79 specific</fullName>
        <ecNumber evidence="1">2.1.1.360</ecNumber>
    </recommendedName>
    <alternativeName>
        <fullName evidence="4">Histone H3-K79 methyltransferase</fullName>
    </alternativeName>
</protein>
<evidence type="ECO:0000256" key="3">
    <source>
        <dbReference type="ARBA" id="ARBA00022853"/>
    </source>
</evidence>
<dbReference type="InterPro" id="IPR029063">
    <property type="entry name" value="SAM-dependent_MTases_sf"/>
</dbReference>